<sequence length="99" mass="11560">FIYIPEFPIIIYKVCKYRYIANAVRRHLEYIHTIISAEEVNTIVKKIDAIPELIRIRNGLDKFPFPLPTIKPIPYIKAPKTNGLGCNKCSYIIQDQRNI</sequence>
<evidence type="ECO:0000313" key="2">
    <source>
        <dbReference type="Proteomes" id="UP000717696"/>
    </source>
</evidence>
<reference evidence="1" key="1">
    <citation type="journal article" date="2021" name="Nat. Commun.">
        <title>Genetic determinants of endophytism in the Arabidopsis root mycobiome.</title>
        <authorList>
            <person name="Mesny F."/>
            <person name="Miyauchi S."/>
            <person name="Thiergart T."/>
            <person name="Pickel B."/>
            <person name="Atanasova L."/>
            <person name="Karlsson M."/>
            <person name="Huettel B."/>
            <person name="Barry K.W."/>
            <person name="Haridas S."/>
            <person name="Chen C."/>
            <person name="Bauer D."/>
            <person name="Andreopoulos W."/>
            <person name="Pangilinan J."/>
            <person name="LaButti K."/>
            <person name="Riley R."/>
            <person name="Lipzen A."/>
            <person name="Clum A."/>
            <person name="Drula E."/>
            <person name="Henrissat B."/>
            <person name="Kohler A."/>
            <person name="Grigoriev I.V."/>
            <person name="Martin F.M."/>
            <person name="Hacquard S."/>
        </authorList>
    </citation>
    <scope>NUCLEOTIDE SEQUENCE</scope>
    <source>
        <strain evidence="1">MPI-CAGE-AT-0021</strain>
    </source>
</reference>
<accession>A0A9P9DWK3</accession>
<dbReference type="Pfam" id="PF12013">
    <property type="entry name" value="OrsD"/>
    <property type="match status" value="1"/>
</dbReference>
<keyword evidence="2" id="KW-1185">Reference proteome</keyword>
<evidence type="ECO:0000313" key="1">
    <source>
        <dbReference type="EMBL" id="KAH7126561.1"/>
    </source>
</evidence>
<organism evidence="1 2">
    <name type="scientific">Dactylonectria estremocensis</name>
    <dbReference type="NCBI Taxonomy" id="1079267"/>
    <lineage>
        <taxon>Eukaryota</taxon>
        <taxon>Fungi</taxon>
        <taxon>Dikarya</taxon>
        <taxon>Ascomycota</taxon>
        <taxon>Pezizomycotina</taxon>
        <taxon>Sordariomycetes</taxon>
        <taxon>Hypocreomycetidae</taxon>
        <taxon>Hypocreales</taxon>
        <taxon>Nectriaceae</taxon>
        <taxon>Dactylonectria</taxon>
    </lineage>
</organism>
<dbReference type="OrthoDB" id="10309250at2759"/>
<gene>
    <name evidence="1" type="ORF">B0J13DRAFT_454688</name>
</gene>
<name>A0A9P9DWK3_9HYPO</name>
<comment type="caution">
    <text evidence="1">The sequence shown here is derived from an EMBL/GenBank/DDBJ whole genome shotgun (WGS) entry which is preliminary data.</text>
</comment>
<dbReference type="EMBL" id="JAGMUU010000023">
    <property type="protein sequence ID" value="KAH7126561.1"/>
    <property type="molecule type" value="Genomic_DNA"/>
</dbReference>
<protein>
    <submittedName>
        <fullName evidence="1">Uncharacterized protein</fullName>
    </submittedName>
</protein>
<feature type="non-terminal residue" evidence="1">
    <location>
        <position position="1"/>
    </location>
</feature>
<dbReference type="Proteomes" id="UP000717696">
    <property type="component" value="Unassembled WGS sequence"/>
</dbReference>
<proteinExistence type="predicted"/>
<dbReference type="InterPro" id="IPR022698">
    <property type="entry name" value="OrsD"/>
</dbReference>
<dbReference type="AlphaFoldDB" id="A0A9P9DWK3"/>